<gene>
    <name evidence="1" type="ORF">OU989_10135</name>
</gene>
<evidence type="ECO:0000313" key="2">
    <source>
        <dbReference type="Proteomes" id="UP001219585"/>
    </source>
</evidence>
<accession>A0AAJ5RSV1</accession>
<protein>
    <submittedName>
        <fullName evidence="1">Uncharacterized protein</fullName>
    </submittedName>
</protein>
<dbReference type="RefSeq" id="WP_274797016.1">
    <property type="nucleotide sequence ID" value="NZ_CP113527.1"/>
</dbReference>
<dbReference type="KEGG" id="liu:OU989_10135"/>
<organism evidence="1 2">
    <name type="scientific">Lysinibacillus irui</name>
    <dbReference type="NCBI Taxonomy" id="2998077"/>
    <lineage>
        <taxon>Bacteria</taxon>
        <taxon>Bacillati</taxon>
        <taxon>Bacillota</taxon>
        <taxon>Bacilli</taxon>
        <taxon>Bacillales</taxon>
        <taxon>Bacillaceae</taxon>
        <taxon>Lysinibacillus</taxon>
    </lineage>
</organism>
<name>A0AAJ5RSV1_9BACI</name>
<dbReference type="AlphaFoldDB" id="A0AAJ5RSV1"/>
<reference evidence="1" key="1">
    <citation type="submission" date="2022-11" db="EMBL/GenBank/DDBJ databases">
        <title>Lysinibacillus irui.</title>
        <authorList>
            <person name="Akintayo S.O."/>
        </authorList>
    </citation>
    <scope>NUCLEOTIDE SEQUENCE</scope>
    <source>
        <strain evidence="1">IRB4-01</strain>
    </source>
</reference>
<dbReference type="EMBL" id="CP113527">
    <property type="protein sequence ID" value="WDV08804.1"/>
    <property type="molecule type" value="Genomic_DNA"/>
</dbReference>
<proteinExistence type="predicted"/>
<sequence>MMQVFILTFMVVSKILLPPQHSVDQTTPTLCTPTEINTLYQYPNNQFQSFRDEDEFYQQLNRTIYEEYANASLNIRQKMAFRDVENATQNFYLQTNSNQETIDLSQHTFIHPNRQVYFLASFQHNTDESYQKFLVIDAETQEVILGHSHFLESSKDL</sequence>
<evidence type="ECO:0000313" key="1">
    <source>
        <dbReference type="EMBL" id="WDV08804.1"/>
    </source>
</evidence>
<dbReference type="Proteomes" id="UP001219585">
    <property type="component" value="Chromosome"/>
</dbReference>